<keyword evidence="2" id="KW-0378">Hydrolase</keyword>
<dbReference type="Pfam" id="PF13622">
    <property type="entry name" value="4HBT_3"/>
    <property type="match status" value="1"/>
</dbReference>
<evidence type="ECO:0000313" key="6">
    <source>
        <dbReference type="Proteomes" id="UP001500665"/>
    </source>
</evidence>
<proteinExistence type="inferred from homology"/>
<evidence type="ECO:0000313" key="5">
    <source>
        <dbReference type="EMBL" id="GAA0965485.1"/>
    </source>
</evidence>
<dbReference type="Pfam" id="PF02551">
    <property type="entry name" value="Acyl_CoA_thio"/>
    <property type="match status" value="1"/>
</dbReference>
<dbReference type="PANTHER" id="PTHR11066:SF34">
    <property type="entry name" value="ACYL-COENZYME A THIOESTERASE 8"/>
    <property type="match status" value="1"/>
</dbReference>
<dbReference type="InterPro" id="IPR025652">
    <property type="entry name" value="TesB_C"/>
</dbReference>
<accession>A0ABN1RVV6</accession>
<evidence type="ECO:0000256" key="1">
    <source>
        <dbReference type="ARBA" id="ARBA00006538"/>
    </source>
</evidence>
<evidence type="ECO:0000256" key="2">
    <source>
        <dbReference type="ARBA" id="ARBA00022801"/>
    </source>
</evidence>
<feature type="domain" description="Acyl-CoA thioesterase 2 C-terminal" evidence="3">
    <location>
        <begin position="179"/>
        <end position="286"/>
    </location>
</feature>
<dbReference type="RefSeq" id="WP_344245509.1">
    <property type="nucleotide sequence ID" value="NZ_BAAAHH010000038.1"/>
</dbReference>
<keyword evidence="6" id="KW-1185">Reference proteome</keyword>
<dbReference type="InterPro" id="IPR042171">
    <property type="entry name" value="Acyl-CoA_hotdog"/>
</dbReference>
<reference evidence="5 6" key="1">
    <citation type="journal article" date="2019" name="Int. J. Syst. Evol. Microbiol.">
        <title>The Global Catalogue of Microorganisms (GCM) 10K type strain sequencing project: providing services to taxonomists for standard genome sequencing and annotation.</title>
        <authorList>
            <consortium name="The Broad Institute Genomics Platform"/>
            <consortium name="The Broad Institute Genome Sequencing Center for Infectious Disease"/>
            <person name="Wu L."/>
            <person name="Ma J."/>
        </authorList>
    </citation>
    <scope>NUCLEOTIDE SEQUENCE [LARGE SCALE GENOMIC DNA]</scope>
    <source>
        <strain evidence="5 6">JCM 10696</strain>
    </source>
</reference>
<dbReference type="InterPro" id="IPR049449">
    <property type="entry name" value="TesB_ACOT8-like_N"/>
</dbReference>
<sequence>MVGVDGHSGIGPDTAITGVLSALDLAETGPDAYIAPAFHGIDAPRSYGGQLLAQGLVAAARTVPGAVPAHSLHAYFLRGGDPRKDTAFAVRRLRDGRRLCSRAVEIRQDERVLATMTVSFAAPAGGLSHQAGAPRVAPPEELPTLVEWSSGHGADPEHLWDMPTVETRVASDMPPHGSAAWHRMAGAVGDEPALHQALLVYLSDVTTLAGVLVPHGMPLGVEVADGQVWDAVSLDHAVWFHRAARADDWLLFLQDSPVAEGGRGLVRADVFDRGGLLVASIAQEGLFYPR</sequence>
<comment type="similarity">
    <text evidence="1">Belongs to the C/M/P thioester hydrolase family.</text>
</comment>
<comment type="caution">
    <text evidence="5">The sequence shown here is derived from an EMBL/GenBank/DDBJ whole genome shotgun (WGS) entry which is preliminary data.</text>
</comment>
<organism evidence="5 6">
    <name type="scientific">Actinocorallia libanotica</name>
    <dbReference type="NCBI Taxonomy" id="46162"/>
    <lineage>
        <taxon>Bacteria</taxon>
        <taxon>Bacillati</taxon>
        <taxon>Actinomycetota</taxon>
        <taxon>Actinomycetes</taxon>
        <taxon>Streptosporangiales</taxon>
        <taxon>Thermomonosporaceae</taxon>
        <taxon>Actinocorallia</taxon>
    </lineage>
</organism>
<evidence type="ECO:0000259" key="3">
    <source>
        <dbReference type="Pfam" id="PF02551"/>
    </source>
</evidence>
<evidence type="ECO:0000259" key="4">
    <source>
        <dbReference type="Pfam" id="PF13622"/>
    </source>
</evidence>
<dbReference type="SUPFAM" id="SSF54637">
    <property type="entry name" value="Thioesterase/thiol ester dehydrase-isomerase"/>
    <property type="match status" value="2"/>
</dbReference>
<dbReference type="InterPro" id="IPR029069">
    <property type="entry name" value="HotDog_dom_sf"/>
</dbReference>
<protein>
    <submittedName>
        <fullName evidence="5">Acyl-CoA thioesterase II</fullName>
    </submittedName>
</protein>
<dbReference type="CDD" id="cd03444">
    <property type="entry name" value="Thioesterase_II_repeat1"/>
    <property type="match status" value="1"/>
</dbReference>
<dbReference type="CDD" id="cd03445">
    <property type="entry name" value="Thioesterase_II_repeat2"/>
    <property type="match status" value="1"/>
</dbReference>
<dbReference type="Gene3D" id="2.40.160.210">
    <property type="entry name" value="Acyl-CoA thioesterase, double hotdog domain"/>
    <property type="match status" value="1"/>
</dbReference>
<dbReference type="Proteomes" id="UP001500665">
    <property type="component" value="Unassembled WGS sequence"/>
</dbReference>
<dbReference type="PANTHER" id="PTHR11066">
    <property type="entry name" value="ACYL-COA THIOESTERASE"/>
    <property type="match status" value="1"/>
</dbReference>
<name>A0ABN1RVV6_9ACTN</name>
<dbReference type="EMBL" id="BAAAHH010000038">
    <property type="protein sequence ID" value="GAA0965485.1"/>
    <property type="molecule type" value="Genomic_DNA"/>
</dbReference>
<gene>
    <name evidence="5" type="ORF">GCM10009550_65780</name>
</gene>
<feature type="domain" description="Acyl-CoA thioesterase-like N-terminal HotDog" evidence="4">
    <location>
        <begin position="45"/>
        <end position="121"/>
    </location>
</feature>
<dbReference type="InterPro" id="IPR003703">
    <property type="entry name" value="Acyl_CoA_thio"/>
</dbReference>